<dbReference type="PANTHER" id="PTHR43436:SF1">
    <property type="entry name" value="TRANSCRIPTIONAL REGULATORY PROTEIN"/>
    <property type="match status" value="1"/>
</dbReference>
<protein>
    <submittedName>
        <fullName evidence="5">AraC family transcriptional regulator</fullName>
    </submittedName>
</protein>
<comment type="caution">
    <text evidence="5">The sequence shown here is derived from an EMBL/GenBank/DDBJ whole genome shotgun (WGS) entry which is preliminary data.</text>
</comment>
<dbReference type="InterPro" id="IPR009057">
    <property type="entry name" value="Homeodomain-like_sf"/>
</dbReference>
<accession>A0ABQ6CWR9</accession>
<evidence type="ECO:0000256" key="2">
    <source>
        <dbReference type="ARBA" id="ARBA00023163"/>
    </source>
</evidence>
<dbReference type="SMART" id="SM00342">
    <property type="entry name" value="HTH_ARAC"/>
    <property type="match status" value="1"/>
</dbReference>
<keyword evidence="2" id="KW-0804">Transcription</keyword>
<dbReference type="RefSeq" id="WP_284316974.1">
    <property type="nucleotide sequence ID" value="NZ_BSPC01000095.1"/>
</dbReference>
<dbReference type="InterPro" id="IPR018060">
    <property type="entry name" value="HTH_AraC"/>
</dbReference>
<proteinExistence type="predicted"/>
<dbReference type="Pfam" id="PF06719">
    <property type="entry name" value="AraC_N"/>
    <property type="match status" value="1"/>
</dbReference>
<feature type="region of interest" description="Disordered" evidence="3">
    <location>
        <begin position="285"/>
        <end position="304"/>
    </location>
</feature>
<keyword evidence="6" id="KW-1185">Reference proteome</keyword>
<feature type="domain" description="HTH araC/xylS-type" evidence="4">
    <location>
        <begin position="202"/>
        <end position="300"/>
    </location>
</feature>
<sequence length="304" mass="33345">MYRYLDSRPAGNSSISLLARAIGKIAQTEGDHTTAIPALTLHRRNAPTKPLHCIYGLGLGVVVQGEKQVMLGDAVIDYGPGQSMVTTIDLPVVTHVARASFHEPFLGLVLTLDSRHVVQMASEMELPQPSRGGVYRPISIEALDGPLVEALARLVGLLDEPALLPRLAPLIQQEITIRLLAGPHGSQLQHLVASGSPSQQIAKAVAWLKQNFTRTLHVDELAARAHMSPSTFRQHFRNITGISPLQFQKQLRLQEARQLMLNQDLDAGNAGGQVGYQSASQFNREYSRLFGTPPQRDVRRMRAN</sequence>
<evidence type="ECO:0000313" key="5">
    <source>
        <dbReference type="EMBL" id="GLS24052.1"/>
    </source>
</evidence>
<organism evidence="5 6">
    <name type="scientific">Labrys miyagiensis</name>
    <dbReference type="NCBI Taxonomy" id="346912"/>
    <lineage>
        <taxon>Bacteria</taxon>
        <taxon>Pseudomonadati</taxon>
        <taxon>Pseudomonadota</taxon>
        <taxon>Alphaproteobacteria</taxon>
        <taxon>Hyphomicrobiales</taxon>
        <taxon>Xanthobacteraceae</taxon>
        <taxon>Labrys</taxon>
    </lineage>
</organism>
<evidence type="ECO:0000256" key="1">
    <source>
        <dbReference type="ARBA" id="ARBA00023015"/>
    </source>
</evidence>
<reference evidence="6" key="1">
    <citation type="journal article" date="2019" name="Int. J. Syst. Evol. Microbiol.">
        <title>The Global Catalogue of Microorganisms (GCM) 10K type strain sequencing project: providing services to taxonomists for standard genome sequencing and annotation.</title>
        <authorList>
            <consortium name="The Broad Institute Genomics Platform"/>
            <consortium name="The Broad Institute Genome Sequencing Center for Infectious Disease"/>
            <person name="Wu L."/>
            <person name="Ma J."/>
        </authorList>
    </citation>
    <scope>NUCLEOTIDE SEQUENCE [LARGE SCALE GENOMIC DNA]</scope>
    <source>
        <strain evidence="6">NBRC 101365</strain>
    </source>
</reference>
<name>A0ABQ6CWR9_9HYPH</name>
<evidence type="ECO:0000259" key="4">
    <source>
        <dbReference type="PROSITE" id="PS01124"/>
    </source>
</evidence>
<dbReference type="PROSITE" id="PS01124">
    <property type="entry name" value="HTH_ARAC_FAMILY_2"/>
    <property type="match status" value="1"/>
</dbReference>
<dbReference type="Gene3D" id="1.10.10.60">
    <property type="entry name" value="Homeodomain-like"/>
    <property type="match status" value="1"/>
</dbReference>
<evidence type="ECO:0000313" key="6">
    <source>
        <dbReference type="Proteomes" id="UP001156882"/>
    </source>
</evidence>
<dbReference type="InterPro" id="IPR009594">
    <property type="entry name" value="Tscrpt_reg_HTH_AraC_N"/>
</dbReference>
<dbReference type="SUPFAM" id="SSF46689">
    <property type="entry name" value="Homeodomain-like"/>
    <property type="match status" value="2"/>
</dbReference>
<dbReference type="EMBL" id="BSPC01000095">
    <property type="protein sequence ID" value="GLS24052.1"/>
    <property type="molecule type" value="Genomic_DNA"/>
</dbReference>
<dbReference type="PANTHER" id="PTHR43436">
    <property type="entry name" value="ARAC-FAMILY TRANSCRIPTIONAL REGULATOR"/>
    <property type="match status" value="1"/>
</dbReference>
<gene>
    <name evidence="5" type="ORF">GCM10007874_70730</name>
</gene>
<dbReference type="Proteomes" id="UP001156882">
    <property type="component" value="Unassembled WGS sequence"/>
</dbReference>
<evidence type="ECO:0000256" key="3">
    <source>
        <dbReference type="SAM" id="MobiDB-lite"/>
    </source>
</evidence>
<dbReference type="Pfam" id="PF12833">
    <property type="entry name" value="HTH_18"/>
    <property type="match status" value="1"/>
</dbReference>
<keyword evidence="1" id="KW-0805">Transcription regulation</keyword>